<evidence type="ECO:0000313" key="4">
    <source>
        <dbReference type="Proteomes" id="UP000247792"/>
    </source>
</evidence>
<dbReference type="InterPro" id="IPR033134">
    <property type="entry name" value="Asp/Glu_racemase_AS_2"/>
</dbReference>
<dbReference type="Gene3D" id="3.40.50.1860">
    <property type="match status" value="2"/>
</dbReference>
<reference evidence="3 4" key="1">
    <citation type="submission" date="2018-05" db="EMBL/GenBank/DDBJ databases">
        <title>Genomic Encyclopedia of Type Strains, Phase IV (KMG-IV): sequencing the most valuable type-strain genomes for metagenomic binning, comparative biology and taxonomic classification.</title>
        <authorList>
            <person name="Goeker M."/>
        </authorList>
    </citation>
    <scope>NUCLEOTIDE SEQUENCE [LARGE SCALE GENOMIC DNA]</scope>
    <source>
        <strain evidence="3 4">DSM 19792</strain>
    </source>
</reference>
<dbReference type="PROSITE" id="PS00924">
    <property type="entry name" value="ASP_GLU_RACEMASE_2"/>
    <property type="match status" value="1"/>
</dbReference>
<comment type="caution">
    <text evidence="3">The sequence shown here is derived from an EMBL/GenBank/DDBJ whole genome shotgun (WGS) entry which is preliminary data.</text>
</comment>
<evidence type="ECO:0000313" key="3">
    <source>
        <dbReference type="EMBL" id="PXX44147.1"/>
    </source>
</evidence>
<name>A0A318JBB7_9BURK</name>
<dbReference type="NCBIfam" id="TIGR00035">
    <property type="entry name" value="asp_race"/>
    <property type="match status" value="1"/>
</dbReference>
<dbReference type="PANTHER" id="PTHR21198:SF7">
    <property type="entry name" value="ASPARTATE-GLUTAMATE RACEMASE FAMILY"/>
    <property type="match status" value="1"/>
</dbReference>
<dbReference type="Proteomes" id="UP000247792">
    <property type="component" value="Unassembled WGS sequence"/>
</dbReference>
<dbReference type="SUPFAM" id="SSF53681">
    <property type="entry name" value="Aspartate/glutamate racemase"/>
    <property type="match status" value="2"/>
</dbReference>
<dbReference type="PANTHER" id="PTHR21198">
    <property type="entry name" value="GLUTAMATE RACEMASE"/>
    <property type="match status" value="1"/>
</dbReference>
<evidence type="ECO:0000256" key="2">
    <source>
        <dbReference type="ARBA" id="ARBA00023235"/>
    </source>
</evidence>
<dbReference type="InterPro" id="IPR001920">
    <property type="entry name" value="Asp/Glu_race"/>
</dbReference>
<dbReference type="EMBL" id="QJKB01000003">
    <property type="protein sequence ID" value="PXX44147.1"/>
    <property type="molecule type" value="Genomic_DNA"/>
</dbReference>
<keyword evidence="2" id="KW-0413">Isomerase</keyword>
<accession>A0A318JBB7</accession>
<organism evidence="3 4">
    <name type="scientific">Undibacterium pigrum</name>
    <dbReference type="NCBI Taxonomy" id="401470"/>
    <lineage>
        <taxon>Bacteria</taxon>
        <taxon>Pseudomonadati</taxon>
        <taxon>Pseudomonadota</taxon>
        <taxon>Betaproteobacteria</taxon>
        <taxon>Burkholderiales</taxon>
        <taxon>Oxalobacteraceae</taxon>
        <taxon>Undibacterium</taxon>
    </lineage>
</organism>
<sequence>MQYQVQNKTIGLIGGIGWASSAEYYRLINELVLKRTGISHSARVVLLSLDQHDFTSRAAEADPQAIHDFLVMQANKLQAAGADFFTFCANGAHRFVPGILPRLPLPFISIVDATVSRVQASGIQKVGLLGVRQTMSGNFYHEKLSAAGITTLTPDAATQDSIHDIIYSELIHNRLTEKSHALFLDYIQALADQGAEGIILGCTEIPLLISQEDISMPVFNTTSIHCQAVVEFAFA</sequence>
<proteinExistence type="inferred from homology"/>
<dbReference type="Pfam" id="PF01177">
    <property type="entry name" value="Asp_Glu_race"/>
    <property type="match status" value="1"/>
</dbReference>
<dbReference type="GO" id="GO:0047661">
    <property type="term" value="F:amino-acid racemase activity"/>
    <property type="evidence" value="ECO:0007669"/>
    <property type="project" value="InterPro"/>
</dbReference>
<keyword evidence="4" id="KW-1185">Reference proteome</keyword>
<comment type="similarity">
    <text evidence="1">Belongs to the aspartate/glutamate racemases family.</text>
</comment>
<protein>
    <submittedName>
        <fullName evidence="3">Aspartate racemase</fullName>
    </submittedName>
</protein>
<dbReference type="InterPro" id="IPR004380">
    <property type="entry name" value="Asp_race"/>
</dbReference>
<gene>
    <name evidence="3" type="ORF">DFR42_103416</name>
</gene>
<dbReference type="InterPro" id="IPR015942">
    <property type="entry name" value="Asp/Glu/hydantoin_racemase"/>
</dbReference>
<dbReference type="RefSeq" id="WP_170133507.1">
    <property type="nucleotide sequence ID" value="NZ_QJKB01000003.1"/>
</dbReference>
<evidence type="ECO:0000256" key="1">
    <source>
        <dbReference type="ARBA" id="ARBA00007847"/>
    </source>
</evidence>
<dbReference type="AlphaFoldDB" id="A0A318JBB7"/>